<keyword evidence="1" id="KW-0472">Membrane</keyword>
<evidence type="ECO:0000313" key="3">
    <source>
        <dbReference type="Proteomes" id="UP001500707"/>
    </source>
</evidence>
<dbReference type="RefSeq" id="WP_346184431.1">
    <property type="nucleotide sequence ID" value="NZ_BAABCE010000012.1"/>
</dbReference>
<feature type="transmembrane region" description="Helical" evidence="1">
    <location>
        <begin position="20"/>
        <end position="37"/>
    </location>
</feature>
<evidence type="ECO:0008006" key="4">
    <source>
        <dbReference type="Google" id="ProtNLM"/>
    </source>
</evidence>
<reference evidence="3" key="1">
    <citation type="journal article" date="2019" name="Int. J. Syst. Evol. Microbiol.">
        <title>The Global Catalogue of Microorganisms (GCM) 10K type strain sequencing project: providing services to taxonomists for standard genome sequencing and annotation.</title>
        <authorList>
            <consortium name="The Broad Institute Genomics Platform"/>
            <consortium name="The Broad Institute Genome Sequencing Center for Infectious Disease"/>
            <person name="Wu L."/>
            <person name="Ma J."/>
        </authorList>
    </citation>
    <scope>NUCLEOTIDE SEQUENCE [LARGE SCALE GENOMIC DNA]</scope>
    <source>
        <strain evidence="3">JCM 17656</strain>
    </source>
</reference>
<keyword evidence="1" id="KW-0812">Transmembrane</keyword>
<sequence>MTADGVRGDERHPTWWKAPLVATVPALPILVWDYVFLGAEDALGFLGGVVHWGFGLLVLAWLLPHRRSLRTARLTAAVTGLVCVLLPPALMVLIGLVTASA</sequence>
<keyword evidence="1" id="KW-1133">Transmembrane helix</keyword>
<proteinExistence type="predicted"/>
<dbReference type="Proteomes" id="UP001500707">
    <property type="component" value="Unassembled WGS sequence"/>
</dbReference>
<accession>A0ABP6XSR8</accession>
<feature type="transmembrane region" description="Helical" evidence="1">
    <location>
        <begin position="43"/>
        <end position="63"/>
    </location>
</feature>
<organism evidence="2 3">
    <name type="scientific">Streptomyces osmaniensis</name>
    <dbReference type="NCBI Taxonomy" id="593134"/>
    <lineage>
        <taxon>Bacteria</taxon>
        <taxon>Bacillati</taxon>
        <taxon>Actinomycetota</taxon>
        <taxon>Actinomycetes</taxon>
        <taxon>Kitasatosporales</taxon>
        <taxon>Streptomycetaceae</taxon>
        <taxon>Streptomyces</taxon>
    </lineage>
</organism>
<gene>
    <name evidence="2" type="ORF">GCM10022295_61320</name>
</gene>
<evidence type="ECO:0000256" key="1">
    <source>
        <dbReference type="SAM" id="Phobius"/>
    </source>
</evidence>
<comment type="caution">
    <text evidence="2">The sequence shown here is derived from an EMBL/GenBank/DDBJ whole genome shotgun (WGS) entry which is preliminary data.</text>
</comment>
<feature type="transmembrane region" description="Helical" evidence="1">
    <location>
        <begin position="75"/>
        <end position="99"/>
    </location>
</feature>
<dbReference type="EMBL" id="BAABCE010000012">
    <property type="protein sequence ID" value="GAA3571141.1"/>
    <property type="molecule type" value="Genomic_DNA"/>
</dbReference>
<protein>
    <recommendedName>
        <fullName evidence="4">Integral membrane protein</fullName>
    </recommendedName>
</protein>
<name>A0ABP6XSR8_9ACTN</name>
<evidence type="ECO:0000313" key="2">
    <source>
        <dbReference type="EMBL" id="GAA3571141.1"/>
    </source>
</evidence>
<keyword evidence="3" id="KW-1185">Reference proteome</keyword>